<organism evidence="2 3">
    <name type="scientific">Akanthomyces muscarius</name>
    <name type="common">Entomopathogenic fungus</name>
    <name type="synonym">Lecanicillium muscarium</name>
    <dbReference type="NCBI Taxonomy" id="2231603"/>
    <lineage>
        <taxon>Eukaryota</taxon>
        <taxon>Fungi</taxon>
        <taxon>Dikarya</taxon>
        <taxon>Ascomycota</taxon>
        <taxon>Pezizomycotina</taxon>
        <taxon>Sordariomycetes</taxon>
        <taxon>Hypocreomycetidae</taxon>
        <taxon>Hypocreales</taxon>
        <taxon>Cordycipitaceae</taxon>
        <taxon>Akanthomyces</taxon>
    </lineage>
</organism>
<reference evidence="2" key="1">
    <citation type="journal article" date="2023" name="Access Microbiol">
        <title>De-novo genome assembly for Akanthomyces muscarius, a biocontrol agent of insect agricultural pests.</title>
        <authorList>
            <person name="Erdos Z."/>
            <person name="Studholme D.J."/>
            <person name="Raymond B."/>
            <person name="Sharma M."/>
        </authorList>
    </citation>
    <scope>NUCLEOTIDE SEQUENCE</scope>
    <source>
        <strain evidence="2">Ve6</strain>
    </source>
</reference>
<dbReference type="EMBL" id="JAJHUN010000009">
    <property type="protein sequence ID" value="KAJ4151283.1"/>
    <property type="molecule type" value="Genomic_DNA"/>
</dbReference>
<sequence length="519" mass="59881">MHEYMEQVGIALDWAFPPGVAVMATPSFFISQPMQAYNMLKWIWQNFSSEAPVYRHGKLVVCHDLDKWLLSLTFEKSEATLDVRESKQIFDTRMKTVMLMRKLLEQDLEDVTSPVVFAPVYIDGNDEQSLVNWFGWWSISQVDKFRKFSVICSDNDDDKRLSRYIKRSALRELFSNVCGLEGTAVDAERVSFKLVHDDTPQCLSTFIRGVSNDAHASWWNPLVICPWPVNQHEGKSRYGDASQWVNFFAEQYIVRAISGKTSPGRKNTQLGFFYTAEDAQTPTDLRYGQSAHPWVALVRPMELHRKPWKHSELLIWDCRLRDVARQSQTMSESDLSPAQRDLIAEVTRQYARINLPLGKVWAGGFKASKAYSCSLDITLDWMKAVVVNVKNWLPLSHEDLLNRRWTLVRSRSRSSPSMSPSPTAAPSGSADPNEYEAPEEAQRILFNPPNSSSGSPRSCQNRLYQWAMASRVAKESEYTYVPTLEWYREQQESGRGFEHVRVWSWKAFFEHYKIDDPEK</sequence>
<dbReference type="GeneID" id="80899153"/>
<dbReference type="RefSeq" id="XP_056052997.1">
    <property type="nucleotide sequence ID" value="XM_056201223.1"/>
</dbReference>
<dbReference type="AlphaFoldDB" id="A0A9W8QCV9"/>
<evidence type="ECO:0000313" key="3">
    <source>
        <dbReference type="Proteomes" id="UP001144673"/>
    </source>
</evidence>
<comment type="caution">
    <text evidence="2">The sequence shown here is derived from an EMBL/GenBank/DDBJ whole genome shotgun (WGS) entry which is preliminary data.</text>
</comment>
<feature type="region of interest" description="Disordered" evidence="1">
    <location>
        <begin position="412"/>
        <end position="438"/>
    </location>
</feature>
<keyword evidence="3" id="KW-1185">Reference proteome</keyword>
<evidence type="ECO:0000256" key="1">
    <source>
        <dbReference type="SAM" id="MobiDB-lite"/>
    </source>
</evidence>
<proteinExistence type="predicted"/>
<protein>
    <submittedName>
        <fullName evidence="2">Uncharacterized protein</fullName>
    </submittedName>
</protein>
<name>A0A9W8QCV9_AKAMU</name>
<accession>A0A9W8QCV9</accession>
<gene>
    <name evidence="2" type="ORF">LMH87_011994</name>
</gene>
<dbReference type="KEGG" id="amus:LMH87_011994"/>
<feature type="compositionally biased region" description="Low complexity" evidence="1">
    <location>
        <begin position="413"/>
        <end position="432"/>
    </location>
</feature>
<evidence type="ECO:0000313" key="2">
    <source>
        <dbReference type="EMBL" id="KAJ4151283.1"/>
    </source>
</evidence>
<dbReference type="Proteomes" id="UP001144673">
    <property type="component" value="Chromosome 4"/>
</dbReference>